<dbReference type="EMBL" id="JAVIDL010000043">
    <property type="protein sequence ID" value="MDQ8937005.1"/>
    <property type="molecule type" value="Genomic_DNA"/>
</dbReference>
<reference evidence="3" key="1">
    <citation type="submission" date="2023-08" db="EMBL/GenBank/DDBJ databases">
        <title>Emergence of clinically-relevant ST2 carbapenem-resistant Acinetobacter baumannii strains in hospital sewages in Zhejiang, East of China.</title>
        <authorList>
            <person name="Kaichao C."/>
            <person name="Zhang R."/>
        </authorList>
    </citation>
    <scope>NUCLEOTIDE SEQUENCE</scope>
    <source>
        <strain evidence="3">M-RB-37</strain>
    </source>
</reference>
<gene>
    <name evidence="3" type="ORF">RFH47_14880</name>
</gene>
<organism evidence="3 4">
    <name type="scientific">Acinetobacter rudis</name>
    <dbReference type="NCBI Taxonomy" id="632955"/>
    <lineage>
        <taxon>Bacteria</taxon>
        <taxon>Pseudomonadati</taxon>
        <taxon>Pseudomonadota</taxon>
        <taxon>Gammaproteobacteria</taxon>
        <taxon>Moraxellales</taxon>
        <taxon>Moraxellaceae</taxon>
        <taxon>Acinetobacter</taxon>
    </lineage>
</organism>
<dbReference type="InterPro" id="IPR050445">
    <property type="entry name" value="Bact_polysacc_biosynth/exp"/>
</dbReference>
<protein>
    <submittedName>
        <fullName evidence="3">Capsule biosynthesis protein</fullName>
    </submittedName>
</protein>
<dbReference type="GO" id="GO:0004713">
    <property type="term" value="F:protein tyrosine kinase activity"/>
    <property type="evidence" value="ECO:0007669"/>
    <property type="project" value="TreeGrafter"/>
</dbReference>
<sequence length="365" mass="40547">MRINRKQKLLLAYTGAVLLPLAVTVTYLNVFAHDRYQSASVLLVKQVGDTTVSETGGLTALLGVANTSGEDSNILKEYITSRDMVEKLDKQLDLRKAFRQDGDPIFSLSKDATVEDLVEHFQKVVKVNLDEKTMMLNVTSQGFTPAFSLKLNQAILQQSEGFINGISNSIALEQQKYAQQQLDEATNQLNTARQNLLTYQNENSTFDPETQAKAVATLVAGLQANLAQLHTEERTLLAYLNPESAQVVAIRSQIESVKKQIDDENAKLTSPSNAKLNKAVADFEELKAQVTFSTDLYKISLASLEKARLEASKKLKKLVIIAEPRLAEDALYPRRTYISATTFIILNILFGIGLLISSIIREHRE</sequence>
<accession>A0AAW8JD48</accession>
<keyword evidence="2" id="KW-1133">Transmembrane helix</keyword>
<dbReference type="PANTHER" id="PTHR32309:SF13">
    <property type="entry name" value="FERRIC ENTEROBACTIN TRANSPORT PROTEIN FEPE"/>
    <property type="match status" value="1"/>
</dbReference>
<name>A0AAW8JD48_9GAMM</name>
<evidence type="ECO:0000256" key="2">
    <source>
        <dbReference type="SAM" id="Phobius"/>
    </source>
</evidence>
<keyword evidence="2" id="KW-0812">Transmembrane</keyword>
<evidence type="ECO:0000256" key="1">
    <source>
        <dbReference type="SAM" id="Coils"/>
    </source>
</evidence>
<proteinExistence type="predicted"/>
<dbReference type="RefSeq" id="WP_308982042.1">
    <property type="nucleotide sequence ID" value="NZ_JAVIDL010000043.1"/>
</dbReference>
<comment type="caution">
    <text evidence="3">The sequence shown here is derived from an EMBL/GenBank/DDBJ whole genome shotgun (WGS) entry which is preliminary data.</text>
</comment>
<keyword evidence="2" id="KW-0472">Membrane</keyword>
<dbReference type="Proteomes" id="UP001243844">
    <property type="component" value="Unassembled WGS sequence"/>
</dbReference>
<dbReference type="AlphaFoldDB" id="A0AAW8JD48"/>
<evidence type="ECO:0000313" key="3">
    <source>
        <dbReference type="EMBL" id="MDQ8937005.1"/>
    </source>
</evidence>
<dbReference type="PANTHER" id="PTHR32309">
    <property type="entry name" value="TYROSINE-PROTEIN KINASE"/>
    <property type="match status" value="1"/>
</dbReference>
<feature type="coiled-coil region" evidence="1">
    <location>
        <begin position="175"/>
        <end position="202"/>
    </location>
</feature>
<keyword evidence="1" id="KW-0175">Coiled coil</keyword>
<evidence type="ECO:0000313" key="4">
    <source>
        <dbReference type="Proteomes" id="UP001243844"/>
    </source>
</evidence>
<dbReference type="GO" id="GO:0005886">
    <property type="term" value="C:plasma membrane"/>
    <property type="evidence" value="ECO:0007669"/>
    <property type="project" value="TreeGrafter"/>
</dbReference>
<feature type="transmembrane region" description="Helical" evidence="2">
    <location>
        <begin position="337"/>
        <end position="360"/>
    </location>
</feature>